<gene>
    <name evidence="8" type="ORF">CCR94_14675</name>
</gene>
<dbReference type="Proteomes" id="UP000239089">
    <property type="component" value="Unassembled WGS sequence"/>
</dbReference>
<evidence type="ECO:0000256" key="1">
    <source>
        <dbReference type="ARBA" id="ARBA00004651"/>
    </source>
</evidence>
<keyword evidence="5 6" id="KW-0472">Membrane</keyword>
<evidence type="ECO:0000256" key="5">
    <source>
        <dbReference type="ARBA" id="ARBA00023136"/>
    </source>
</evidence>
<feature type="transmembrane region" description="Helical" evidence="6">
    <location>
        <begin position="96"/>
        <end position="114"/>
    </location>
</feature>
<comment type="subcellular location">
    <subcellularLocation>
        <location evidence="1">Cell membrane</location>
        <topology evidence="1">Multi-pass membrane protein</topology>
    </subcellularLocation>
</comment>
<dbReference type="AlphaFoldDB" id="A0A2S6N5K3"/>
<feature type="transmembrane region" description="Helical" evidence="6">
    <location>
        <begin position="6"/>
        <end position="27"/>
    </location>
</feature>
<dbReference type="RefSeq" id="WP_104508587.1">
    <property type="nucleotide sequence ID" value="NZ_JACIGC010000003.1"/>
</dbReference>
<dbReference type="GO" id="GO:0005886">
    <property type="term" value="C:plasma membrane"/>
    <property type="evidence" value="ECO:0007669"/>
    <property type="project" value="UniProtKB-SubCell"/>
</dbReference>
<feature type="domain" description="Type II secretion system protein GspF" evidence="7">
    <location>
        <begin position="158"/>
        <end position="281"/>
    </location>
</feature>
<feature type="transmembrane region" description="Helical" evidence="6">
    <location>
        <begin position="297"/>
        <end position="316"/>
    </location>
</feature>
<keyword evidence="4 6" id="KW-1133">Transmembrane helix</keyword>
<name>A0A2S6N5K3_9HYPH</name>
<evidence type="ECO:0000256" key="4">
    <source>
        <dbReference type="ARBA" id="ARBA00022989"/>
    </source>
</evidence>
<keyword evidence="3 6" id="KW-0812">Transmembrane</keyword>
<dbReference type="PANTHER" id="PTHR35007:SF1">
    <property type="entry name" value="PILUS ASSEMBLY PROTEIN"/>
    <property type="match status" value="1"/>
</dbReference>
<dbReference type="OrthoDB" id="9803381at2"/>
<accession>A0A2S6N5K3</accession>
<organism evidence="8 9">
    <name type="scientific">Rhodoblastus sphagnicola</name>
    <dbReference type="NCBI Taxonomy" id="333368"/>
    <lineage>
        <taxon>Bacteria</taxon>
        <taxon>Pseudomonadati</taxon>
        <taxon>Pseudomonadota</taxon>
        <taxon>Alphaproteobacteria</taxon>
        <taxon>Hyphomicrobiales</taxon>
        <taxon>Rhodoblastaceae</taxon>
        <taxon>Rhodoblastus</taxon>
    </lineage>
</organism>
<evidence type="ECO:0000256" key="3">
    <source>
        <dbReference type="ARBA" id="ARBA00022692"/>
    </source>
</evidence>
<reference evidence="8 9" key="1">
    <citation type="journal article" date="2018" name="Arch. Microbiol.">
        <title>New insights into the metabolic potential of the phototrophic purple bacterium Rhodopila globiformis DSM 161(T) from its draft genome sequence and evidence for a vanadium-dependent nitrogenase.</title>
        <authorList>
            <person name="Imhoff J.F."/>
            <person name="Rahn T."/>
            <person name="Kunzel S."/>
            <person name="Neulinger S.C."/>
        </authorList>
    </citation>
    <scope>NUCLEOTIDE SEQUENCE [LARGE SCALE GENOMIC DNA]</scope>
    <source>
        <strain evidence="8 9">DSM 16996</strain>
    </source>
</reference>
<keyword evidence="2" id="KW-1003">Cell membrane</keyword>
<evidence type="ECO:0000256" key="2">
    <source>
        <dbReference type="ARBA" id="ARBA00022475"/>
    </source>
</evidence>
<evidence type="ECO:0000313" key="9">
    <source>
        <dbReference type="Proteomes" id="UP000239089"/>
    </source>
</evidence>
<protein>
    <submittedName>
        <fullName evidence="8">Pilus assembly protein</fullName>
    </submittedName>
</protein>
<feature type="transmembrane region" description="Helical" evidence="6">
    <location>
        <begin position="120"/>
        <end position="140"/>
    </location>
</feature>
<dbReference type="InterPro" id="IPR042094">
    <property type="entry name" value="T2SS_GspF_sf"/>
</dbReference>
<comment type="caution">
    <text evidence="8">The sequence shown here is derived from an EMBL/GenBank/DDBJ whole genome shotgun (WGS) entry which is preliminary data.</text>
</comment>
<dbReference type="Gene3D" id="1.20.81.30">
    <property type="entry name" value="Type II secretion system (T2SS), domain F"/>
    <property type="match status" value="1"/>
</dbReference>
<evidence type="ECO:0000259" key="7">
    <source>
        <dbReference type="Pfam" id="PF00482"/>
    </source>
</evidence>
<dbReference type="PANTHER" id="PTHR35007">
    <property type="entry name" value="INTEGRAL MEMBRANE PROTEIN-RELATED"/>
    <property type="match status" value="1"/>
</dbReference>
<sequence>MDFRSLLIVLLALAAASGAAFLIFPFLNGDVRGEKRQEQLLNRAPVSRGERQVDSVARRKQVADSLKELEQRNVKKKRRSLEVRIAQAGLSMSKQGYLIASGIAGGITALMIFVLSGNPIFGGAGLVIGALGLPSMWLSFMTKRRLKKFTLEFPSAVDVIIRGVRAGLPLGDCLRIIASEAAEPVRGEFRQIVEAQTLGMSVAEAVERMPERIPTAEANFFAIVITIQQKAGGNLGEALSNLSKVLRERKKMADKVRAMSSEARASAYIIASLPIAVALLVYITSPAYIEQLWLKETGRVVLFACFCSMAFGSFVMNKMISFDI</sequence>
<feature type="transmembrane region" description="Helical" evidence="6">
    <location>
        <begin position="265"/>
        <end position="285"/>
    </location>
</feature>
<keyword evidence="9" id="KW-1185">Reference proteome</keyword>
<proteinExistence type="predicted"/>
<evidence type="ECO:0000256" key="6">
    <source>
        <dbReference type="SAM" id="Phobius"/>
    </source>
</evidence>
<dbReference type="Pfam" id="PF00482">
    <property type="entry name" value="T2SSF"/>
    <property type="match status" value="1"/>
</dbReference>
<dbReference type="InterPro" id="IPR018076">
    <property type="entry name" value="T2SS_GspF_dom"/>
</dbReference>
<dbReference type="EMBL" id="NHSJ01000087">
    <property type="protein sequence ID" value="PPQ29878.1"/>
    <property type="molecule type" value="Genomic_DNA"/>
</dbReference>
<evidence type="ECO:0000313" key="8">
    <source>
        <dbReference type="EMBL" id="PPQ29878.1"/>
    </source>
</evidence>